<organism evidence="2">
    <name type="scientific">viral metagenome</name>
    <dbReference type="NCBI Taxonomy" id="1070528"/>
    <lineage>
        <taxon>unclassified sequences</taxon>
        <taxon>metagenomes</taxon>
        <taxon>organismal metagenomes</taxon>
    </lineage>
</organism>
<protein>
    <recommendedName>
        <fullName evidence="3">MSV199 domain-containing protein</fullName>
    </recommendedName>
</protein>
<sequence>METIDIVSLIENNPITKLSNDYNIKLLCKIKDNFTDMEQQLFLSSFYCYLNYHPTNDFVIDLDNVWKWVGFNQKVKAKSLLEKNFKCNFDYKIIASQEGVANINLLSLKGKQDFQSKKHGGHNKEVIMLNITTFKLFCLLADTKKAKEIHYYFIKLENLLHEVLEEESNELKQKLLKKENIILEKEKEIEKTIIKQFPLNTECIYFGTIDNTNDSNEKLIKFGHTNDLSTRVLDHHKKYTNFQLVSAFRVQNKVEIENLIKTNPKIKKQIRTIQVNQKNKTEIIAYNETTFTLDKLNYYIKEIINSKSYSIDNFNKLLKQNEELLNENNELKNQLNNNNKTILKQSLEINELKDRFKKQKQVLDIIESENQSVYQNPLIEENEYTSKFNEFIDTMCIVRSDVEESCVNMEGQYRIWSKVKPKKEIFHAFKTYLDIRFKPSRLSNQNKDQVVNGYIGVKLKSIDYKKKSLNNDAETFLFQVCKFSPCGKILNSTLLDEYQRWKKSLNKDCLNRELDMKEIKEYLNSCDYVLKATVWTDKGSNEGYYGISLKVDEYKHKTTSSTGKKVEKIEKNTGEILGTWETIAKAAEAENISAAKMSRSIKNKIVYNEDYYYITKIT</sequence>
<accession>A0A6C0KQQ7</accession>
<name>A0A6C0KQQ7_9ZZZZ</name>
<feature type="coiled-coil region" evidence="1">
    <location>
        <begin position="314"/>
        <end position="369"/>
    </location>
</feature>
<evidence type="ECO:0000256" key="1">
    <source>
        <dbReference type="SAM" id="Coils"/>
    </source>
</evidence>
<evidence type="ECO:0000313" key="2">
    <source>
        <dbReference type="EMBL" id="QHU19050.1"/>
    </source>
</evidence>
<evidence type="ECO:0008006" key="3">
    <source>
        <dbReference type="Google" id="ProtNLM"/>
    </source>
</evidence>
<reference evidence="2" key="1">
    <citation type="journal article" date="2020" name="Nature">
        <title>Giant virus diversity and host interactions through global metagenomics.</title>
        <authorList>
            <person name="Schulz F."/>
            <person name="Roux S."/>
            <person name="Paez-Espino D."/>
            <person name="Jungbluth S."/>
            <person name="Walsh D.A."/>
            <person name="Denef V.J."/>
            <person name="McMahon K.D."/>
            <person name="Konstantinidis K.T."/>
            <person name="Eloe-Fadrosh E.A."/>
            <person name="Kyrpides N.C."/>
            <person name="Woyke T."/>
        </authorList>
    </citation>
    <scope>NUCLEOTIDE SEQUENCE</scope>
    <source>
        <strain evidence="2">GVMAG-S-3300013014-104</strain>
    </source>
</reference>
<keyword evidence="1" id="KW-0175">Coiled coil</keyword>
<dbReference type="EMBL" id="MN740943">
    <property type="protein sequence ID" value="QHU19050.1"/>
    <property type="molecule type" value="Genomic_DNA"/>
</dbReference>
<feature type="coiled-coil region" evidence="1">
    <location>
        <begin position="154"/>
        <end position="188"/>
    </location>
</feature>
<proteinExistence type="predicted"/>
<dbReference type="AlphaFoldDB" id="A0A6C0KQQ7"/>